<dbReference type="EMBL" id="JAXIVS010000004">
    <property type="protein sequence ID" value="MDY7227824.1"/>
    <property type="molecule type" value="Genomic_DNA"/>
</dbReference>
<proteinExistence type="predicted"/>
<keyword evidence="2" id="KW-0812">Transmembrane</keyword>
<evidence type="ECO:0000313" key="4">
    <source>
        <dbReference type="Proteomes" id="UP001291309"/>
    </source>
</evidence>
<gene>
    <name evidence="3" type="ORF">SYV04_15520</name>
</gene>
<keyword evidence="2" id="KW-1133">Transmembrane helix</keyword>
<keyword evidence="2" id="KW-0472">Membrane</keyword>
<sequence>MSTVSTGTAPSRPQEEPLALPSALPLEADPSGLTERAPVITTLLPDEALARALAAGDSFAVHAVLSARMAREPRGPTRDTLRQLLAHPVSFAVAERPPGLGELKGTGVGFIGLPPPSQQEVPFIATRAVRVLGVAVWPLSQHLVRRDSEGNVEVLGRVPTSARFRVRQWVSKVALGAVGLVCLAGIAMPFITREVSLINGLSRPVEVSVDGRRTFQVAPGSQLTISLRSLSGPHKFEARWPGETKPFEEFSLRAEQRNFYNVLGAASFMVDDAAEYTPPRRVDFRAGALGPDDMMWKERLNWEETVQEHADAGRLQAAGELAQSIALADPTSLRAREAAAHWLMRYNPSKALEFAQRLISRYPDDRAAHELFQDVYGLLGHETTGAYVSMDKAAPDASVGRALVQARSRRPEEQREAYARVLERFPDSFEAQRAMARLRLADGYPQRALELLDEALVKAPESVEDLELRVRALIALKRVGEASRAVQRYVEATARPRRSWELAVLAGRLARLAGPDRTPYITDPLLPAEFMESPAAQLRFTLMTGFRTLKDEELNFTGNVTERESLWLAFLILGNAEKAAAQVSSAKDGVLNRLPLEAAAILALELTRQGDTQAAERLFGTHFALMKARKPLEAYVRSGEVQPRFPMLPPDLLAVAYLVRARAVDKDAFIERAYARWTDGLGGFARRALDPDYVEPEYRDVKPVDGPQPRLPRPWSVP</sequence>
<name>A0ABU5H2Z9_9BACT</name>
<dbReference type="InterPro" id="IPR011990">
    <property type="entry name" value="TPR-like_helical_dom_sf"/>
</dbReference>
<evidence type="ECO:0000256" key="1">
    <source>
        <dbReference type="SAM" id="MobiDB-lite"/>
    </source>
</evidence>
<dbReference type="Gene3D" id="1.25.40.10">
    <property type="entry name" value="Tetratricopeptide repeat domain"/>
    <property type="match status" value="1"/>
</dbReference>
<keyword evidence="4" id="KW-1185">Reference proteome</keyword>
<feature type="transmembrane region" description="Helical" evidence="2">
    <location>
        <begin position="173"/>
        <end position="191"/>
    </location>
</feature>
<protein>
    <recommendedName>
        <fullName evidence="5">Tetratricopeptide repeat protein</fullName>
    </recommendedName>
</protein>
<evidence type="ECO:0000313" key="3">
    <source>
        <dbReference type="EMBL" id="MDY7227824.1"/>
    </source>
</evidence>
<reference evidence="3 4" key="1">
    <citation type="submission" date="2023-12" db="EMBL/GenBank/DDBJ databases">
        <title>the genome sequence of Hyalangium sp. s54d21.</title>
        <authorList>
            <person name="Zhang X."/>
        </authorList>
    </citation>
    <scope>NUCLEOTIDE SEQUENCE [LARGE SCALE GENOMIC DNA]</scope>
    <source>
        <strain evidence="4">s54d21</strain>
    </source>
</reference>
<organism evidence="3 4">
    <name type="scientific">Hyalangium rubrum</name>
    <dbReference type="NCBI Taxonomy" id="3103134"/>
    <lineage>
        <taxon>Bacteria</taxon>
        <taxon>Pseudomonadati</taxon>
        <taxon>Myxococcota</taxon>
        <taxon>Myxococcia</taxon>
        <taxon>Myxococcales</taxon>
        <taxon>Cystobacterineae</taxon>
        <taxon>Archangiaceae</taxon>
        <taxon>Hyalangium</taxon>
    </lineage>
</organism>
<dbReference type="SUPFAM" id="SSF48452">
    <property type="entry name" value="TPR-like"/>
    <property type="match status" value="1"/>
</dbReference>
<evidence type="ECO:0000256" key="2">
    <source>
        <dbReference type="SAM" id="Phobius"/>
    </source>
</evidence>
<evidence type="ECO:0008006" key="5">
    <source>
        <dbReference type="Google" id="ProtNLM"/>
    </source>
</evidence>
<feature type="compositionally biased region" description="Polar residues" evidence="1">
    <location>
        <begin position="1"/>
        <end position="11"/>
    </location>
</feature>
<dbReference type="Proteomes" id="UP001291309">
    <property type="component" value="Unassembled WGS sequence"/>
</dbReference>
<dbReference type="RefSeq" id="WP_321546534.1">
    <property type="nucleotide sequence ID" value="NZ_JAXIVS010000004.1"/>
</dbReference>
<feature type="region of interest" description="Disordered" evidence="1">
    <location>
        <begin position="697"/>
        <end position="718"/>
    </location>
</feature>
<feature type="region of interest" description="Disordered" evidence="1">
    <location>
        <begin position="1"/>
        <end position="30"/>
    </location>
</feature>
<feature type="compositionally biased region" description="Low complexity" evidence="1">
    <location>
        <begin position="16"/>
        <end position="28"/>
    </location>
</feature>
<accession>A0ABU5H2Z9</accession>
<feature type="compositionally biased region" description="Pro residues" evidence="1">
    <location>
        <begin position="709"/>
        <end position="718"/>
    </location>
</feature>
<comment type="caution">
    <text evidence="3">The sequence shown here is derived from an EMBL/GenBank/DDBJ whole genome shotgun (WGS) entry which is preliminary data.</text>
</comment>